<protein>
    <submittedName>
        <fullName evidence="1">Uncharacterized protein</fullName>
    </submittedName>
</protein>
<accession>A0A251XIC8</accession>
<gene>
    <name evidence="1" type="ORF">CMMCAS07_12190</name>
</gene>
<evidence type="ECO:0000313" key="1">
    <source>
        <dbReference type="EMBL" id="OUE02769.1"/>
    </source>
</evidence>
<reference evidence="1 2" key="1">
    <citation type="submission" date="2016-08" db="EMBL/GenBank/DDBJ databases">
        <title>Genome sequence of Clavibacter michiganensis subsp. michiganensis strain CASJ007.</title>
        <authorList>
            <person name="Thapa S.P."/>
            <person name="Coaker G."/>
        </authorList>
    </citation>
    <scope>NUCLEOTIDE SEQUENCE [LARGE SCALE GENOMIC DNA]</scope>
    <source>
        <strain evidence="1">CASJ007</strain>
    </source>
</reference>
<dbReference type="Proteomes" id="UP000195062">
    <property type="component" value="Unassembled WGS sequence"/>
</dbReference>
<proteinExistence type="predicted"/>
<dbReference type="AlphaFoldDB" id="A0A251XIC8"/>
<evidence type="ECO:0000313" key="2">
    <source>
        <dbReference type="Proteomes" id="UP000195062"/>
    </source>
</evidence>
<comment type="caution">
    <text evidence="1">The sequence shown here is derived from an EMBL/GenBank/DDBJ whole genome shotgun (WGS) entry which is preliminary data.</text>
</comment>
<name>A0A251XIC8_CLAMM</name>
<dbReference type="EMBL" id="MDHH01000002">
    <property type="protein sequence ID" value="OUE02769.1"/>
    <property type="molecule type" value="Genomic_DNA"/>
</dbReference>
<sequence length="57" mass="6481">MPEQKPICCIISMSKLVRMRSRWASSSFPSRSKTVRRSSSSCWMVPMARRITSVSAT</sequence>
<organism evidence="1 2">
    <name type="scientific">Clavibacter michiganensis subsp. michiganensis</name>
    <dbReference type="NCBI Taxonomy" id="33013"/>
    <lineage>
        <taxon>Bacteria</taxon>
        <taxon>Bacillati</taxon>
        <taxon>Actinomycetota</taxon>
        <taxon>Actinomycetes</taxon>
        <taxon>Micrococcales</taxon>
        <taxon>Microbacteriaceae</taxon>
        <taxon>Clavibacter</taxon>
    </lineage>
</organism>
<keyword evidence="2" id="KW-1185">Reference proteome</keyword>